<name>A0A9R1D7H8_9EURY</name>
<dbReference type="AlphaFoldDB" id="A0A9R1D7H8"/>
<proteinExistence type="predicted"/>
<keyword evidence="3" id="KW-1185">Reference proteome</keyword>
<dbReference type="RefSeq" id="WP_256030983.1">
    <property type="nucleotide sequence ID" value="NZ_JAHLKM010000039.1"/>
</dbReference>
<accession>A0A9R1D7H8</accession>
<evidence type="ECO:0000313" key="2">
    <source>
        <dbReference type="EMBL" id="MCQ4334828.1"/>
    </source>
</evidence>
<comment type="caution">
    <text evidence="2">The sequence shown here is derived from an EMBL/GenBank/DDBJ whole genome shotgun (WGS) entry which is preliminary data.</text>
</comment>
<sequence length="71" mass="7892">MSRTGQSPRNGLAKLLWEADPDDSPQEIAAEKERFQCPACGWGAELRRNECMVCEYDQPLRPVRAGGRGDA</sequence>
<evidence type="ECO:0000256" key="1">
    <source>
        <dbReference type="SAM" id="MobiDB-lite"/>
    </source>
</evidence>
<reference evidence="2" key="1">
    <citation type="journal article" date="2023" name="Front. Microbiol.">
        <title>Genomic-based phylogenetic and metabolic analyses of the genus Natronomonas, and description of Natronomonas aquatica sp. nov.</title>
        <authorList>
            <person name="Garcia-Roldan A."/>
            <person name="Duran-Viseras A."/>
            <person name="de la Haba R.R."/>
            <person name="Corral P."/>
            <person name="Sanchez-Porro C."/>
            <person name="Ventosa A."/>
        </authorList>
    </citation>
    <scope>NUCLEOTIDE SEQUENCE</scope>
    <source>
        <strain evidence="2">F2-12</strain>
    </source>
</reference>
<evidence type="ECO:0000313" key="3">
    <source>
        <dbReference type="Proteomes" id="UP001139494"/>
    </source>
</evidence>
<organism evidence="2 3">
    <name type="scientific">Natronomonas aquatica</name>
    <dbReference type="NCBI Taxonomy" id="2841590"/>
    <lineage>
        <taxon>Archaea</taxon>
        <taxon>Methanobacteriati</taxon>
        <taxon>Methanobacteriota</taxon>
        <taxon>Stenosarchaea group</taxon>
        <taxon>Halobacteria</taxon>
        <taxon>Halobacteriales</taxon>
        <taxon>Natronomonadaceae</taxon>
        <taxon>Natronomonas</taxon>
    </lineage>
</organism>
<protein>
    <submittedName>
        <fullName evidence="2">Uncharacterized protein</fullName>
    </submittedName>
</protein>
<gene>
    <name evidence="2" type="ORF">KM295_15340</name>
</gene>
<feature type="region of interest" description="Disordered" evidence="1">
    <location>
        <begin position="1"/>
        <end position="20"/>
    </location>
</feature>
<dbReference type="Proteomes" id="UP001139494">
    <property type="component" value="Unassembled WGS sequence"/>
</dbReference>
<dbReference type="EMBL" id="JAHLKM010000039">
    <property type="protein sequence ID" value="MCQ4334828.1"/>
    <property type="molecule type" value="Genomic_DNA"/>
</dbReference>